<gene>
    <name evidence="1" type="ORF">BDDG_12459</name>
</gene>
<evidence type="ECO:0000313" key="1">
    <source>
        <dbReference type="EMBL" id="KMW67943.1"/>
    </source>
</evidence>
<dbReference type="OrthoDB" id="10579701at2759"/>
<organism evidence="1">
    <name type="scientific">Ajellomyces dermatitidis (strain ATCC 18188 / CBS 674.68)</name>
    <name type="common">Blastomyces dermatitidis</name>
    <dbReference type="NCBI Taxonomy" id="653446"/>
    <lineage>
        <taxon>Eukaryota</taxon>
        <taxon>Fungi</taxon>
        <taxon>Dikarya</taxon>
        <taxon>Ascomycota</taxon>
        <taxon>Pezizomycotina</taxon>
        <taxon>Eurotiomycetes</taxon>
        <taxon>Eurotiomycetidae</taxon>
        <taxon>Onygenales</taxon>
        <taxon>Ajellomycetaceae</taxon>
        <taxon>Blastomyces</taxon>
    </lineage>
</organism>
<sequence>MSTTGITLSRSSWNQIAYQIEAIENQRPQHSMNNEDVTLRETEGAMDDKVRKFTGFHRFLIYTACYLSALCMDSTLLWQQTFKKELSRPSTITNNSPGLALVSLSDRQ</sequence>
<dbReference type="EMBL" id="GG749440">
    <property type="protein sequence ID" value="KMW67943.1"/>
    <property type="molecule type" value="Genomic_DNA"/>
</dbReference>
<dbReference type="AlphaFoldDB" id="A0A0J9ENU8"/>
<dbReference type="Proteomes" id="UP000007802">
    <property type="component" value="Unassembled WGS sequence"/>
</dbReference>
<reference evidence="1" key="1">
    <citation type="submission" date="2010-03" db="EMBL/GenBank/DDBJ databases">
        <title>Annotation of Blastomyces dermatitidis strain ATCC 18188.</title>
        <authorList>
            <consortium name="The Broad Institute Genome Sequencing Platform"/>
            <consortium name="Broad Institute Genome Sequencing Center for Infectious Disease."/>
            <person name="Cuomo C."/>
            <person name="Klein B."/>
            <person name="Sullivan T."/>
            <person name="Heitman J."/>
            <person name="Young S."/>
            <person name="Zeng Q."/>
            <person name="Gargeya S."/>
            <person name="Alvarado L."/>
            <person name="Berlin A.M."/>
            <person name="Chapman S.B."/>
            <person name="Chen Z."/>
            <person name="Freedman E."/>
            <person name="Gellesch M."/>
            <person name="Goldberg J."/>
            <person name="Griggs A."/>
            <person name="Gujja S."/>
            <person name="Heilman E."/>
            <person name="Heiman D."/>
            <person name="Howarth C."/>
            <person name="Mehta T."/>
            <person name="Neiman D."/>
            <person name="Pearson M."/>
            <person name="Roberts A."/>
            <person name="Saif S."/>
            <person name="Shea T."/>
            <person name="Shenoy N."/>
            <person name="Sisk P."/>
            <person name="Stolte C."/>
            <person name="Sykes S."/>
            <person name="White J."/>
            <person name="Yandava C."/>
            <person name="Haas B."/>
            <person name="Nusbaum C."/>
            <person name="Birren B."/>
        </authorList>
    </citation>
    <scope>NUCLEOTIDE SEQUENCE</scope>
    <source>
        <strain evidence="1">ATCC 18188</strain>
    </source>
</reference>
<accession>A0A0J9ENU8</accession>
<proteinExistence type="predicted"/>
<protein>
    <submittedName>
        <fullName evidence="1">Uncharacterized protein</fullName>
    </submittedName>
</protein>
<name>A0A0J9ENU8_AJEDA</name>